<accession>A0A6M3L750</accession>
<dbReference type="Pfam" id="PF04542">
    <property type="entry name" value="Sigma70_r2"/>
    <property type="match status" value="1"/>
</dbReference>
<dbReference type="InterPro" id="IPR013325">
    <property type="entry name" value="RNA_pol_sigma_r2"/>
</dbReference>
<evidence type="ECO:0000259" key="1">
    <source>
        <dbReference type="Pfam" id="PF04542"/>
    </source>
</evidence>
<dbReference type="Gene3D" id="1.10.1740.10">
    <property type="match status" value="1"/>
</dbReference>
<evidence type="ECO:0000313" key="2">
    <source>
        <dbReference type="EMBL" id="QJA89284.1"/>
    </source>
</evidence>
<dbReference type="GO" id="GO:0003700">
    <property type="term" value="F:DNA-binding transcription factor activity"/>
    <property type="evidence" value="ECO:0007669"/>
    <property type="project" value="InterPro"/>
</dbReference>
<dbReference type="GO" id="GO:0006352">
    <property type="term" value="P:DNA-templated transcription initiation"/>
    <property type="evidence" value="ECO:0007669"/>
    <property type="project" value="InterPro"/>
</dbReference>
<dbReference type="AlphaFoldDB" id="A0A6M3L750"/>
<proteinExistence type="predicted"/>
<organism evidence="2">
    <name type="scientific">viral metagenome</name>
    <dbReference type="NCBI Taxonomy" id="1070528"/>
    <lineage>
        <taxon>unclassified sequences</taxon>
        <taxon>metagenomes</taxon>
        <taxon>organismal metagenomes</taxon>
    </lineage>
</organism>
<sequence length="190" mass="21998">MVRRKFPPRTERRKFHRGMQRLSWVKYEGIVKTLAKRWSHSPEEYKELLQEGAIAYLLAKDKYDRQRGAFSTFLYWEVEGRMRAYLGKERRAPKPFSVEVPEESEIFGVQSPGQEGIAAAKQLFRSVSSEAVEVLQVIFSMPANLANSLSAKGLCNKALAHYFVKERGWTWEKAWSTLDQLKQAVKTILL</sequence>
<dbReference type="EMBL" id="MT142836">
    <property type="protein sequence ID" value="QJA89284.1"/>
    <property type="molecule type" value="Genomic_DNA"/>
</dbReference>
<name>A0A6M3L750_9ZZZZ</name>
<dbReference type="InterPro" id="IPR007627">
    <property type="entry name" value="RNA_pol_sigma70_r2"/>
</dbReference>
<dbReference type="SUPFAM" id="SSF88946">
    <property type="entry name" value="Sigma2 domain of RNA polymerase sigma factors"/>
    <property type="match status" value="1"/>
</dbReference>
<gene>
    <name evidence="2" type="ORF">MM415B02577_0003</name>
</gene>
<feature type="domain" description="RNA polymerase sigma-70 region 2" evidence="1">
    <location>
        <begin position="26"/>
        <end position="91"/>
    </location>
</feature>
<protein>
    <submittedName>
        <fullName evidence="2">Putative sigma-70 region domain containing protein</fullName>
    </submittedName>
</protein>
<reference evidence="2" key="1">
    <citation type="submission" date="2020-03" db="EMBL/GenBank/DDBJ databases">
        <title>The deep terrestrial virosphere.</title>
        <authorList>
            <person name="Holmfeldt K."/>
            <person name="Nilsson E."/>
            <person name="Simone D."/>
            <person name="Lopez-Fernandez M."/>
            <person name="Wu X."/>
            <person name="de Brujin I."/>
            <person name="Lundin D."/>
            <person name="Andersson A."/>
            <person name="Bertilsson S."/>
            <person name="Dopson M."/>
        </authorList>
    </citation>
    <scope>NUCLEOTIDE SEQUENCE</scope>
    <source>
        <strain evidence="2">MM415B02577</strain>
    </source>
</reference>